<feature type="coiled-coil region" evidence="15">
    <location>
        <begin position="38"/>
        <end position="94"/>
    </location>
</feature>
<proteinExistence type="inferred from homology"/>
<evidence type="ECO:0000256" key="6">
    <source>
        <dbReference type="ARBA" id="ARBA00022989"/>
    </source>
</evidence>
<dbReference type="GeneID" id="592006"/>
<dbReference type="Proteomes" id="UP000007110">
    <property type="component" value="Unassembled WGS sequence"/>
</dbReference>
<evidence type="ECO:0000256" key="7">
    <source>
        <dbReference type="ARBA" id="ARBA00023034"/>
    </source>
</evidence>
<evidence type="ECO:0000256" key="13">
    <source>
        <dbReference type="ARBA" id="ARBA00081711"/>
    </source>
</evidence>
<evidence type="ECO:0000256" key="10">
    <source>
        <dbReference type="ARBA" id="ARBA00046280"/>
    </source>
</evidence>
<keyword evidence="8 15" id="KW-0175">Coiled coil</keyword>
<dbReference type="InterPro" id="IPR007705">
    <property type="entry name" value="Vesicle_trsprt_v-SNARE_N"/>
</dbReference>
<evidence type="ECO:0000256" key="8">
    <source>
        <dbReference type="ARBA" id="ARBA00023054"/>
    </source>
</evidence>
<dbReference type="EnsemblMetazoa" id="XM_030990918">
    <property type="protein sequence ID" value="XP_030846778"/>
    <property type="gene ID" value="LOC592608"/>
</dbReference>
<dbReference type="GO" id="GO:0016197">
    <property type="term" value="P:endosomal transport"/>
    <property type="evidence" value="ECO:0007669"/>
    <property type="project" value="UniProtKB-ARBA"/>
</dbReference>
<dbReference type="GO" id="GO:0061024">
    <property type="term" value="P:membrane organization"/>
    <property type="evidence" value="ECO:0007669"/>
    <property type="project" value="UniProtKB-ARBA"/>
</dbReference>
<protein>
    <recommendedName>
        <fullName evidence="12">Vesicle transport through interaction with t-SNAREs homolog 1A</fullName>
    </recommendedName>
    <alternativeName>
        <fullName evidence="14">Vesicle transport v-SNARE protein Vti1-like 2</fullName>
    </alternativeName>
    <alternativeName>
        <fullName evidence="13">Vti1-rp2</fullName>
    </alternativeName>
</protein>
<keyword evidence="3" id="KW-0813">Transport</keyword>
<keyword evidence="18" id="KW-1185">Reference proteome</keyword>
<dbReference type="PANTHER" id="PTHR21230:SF26">
    <property type="entry name" value="VESICLE TRANSPORT THROUGH INTERACTION WITH T-SNARES HOMOLOG 1A"/>
    <property type="match status" value="1"/>
</dbReference>
<evidence type="ECO:0000313" key="17">
    <source>
        <dbReference type="EnsemblMetazoa" id="XP_011663673"/>
    </source>
</evidence>
<accession>A0A7M7HJ28</accession>
<dbReference type="InterPro" id="IPR000727">
    <property type="entry name" value="T_SNARE_dom"/>
</dbReference>
<dbReference type="FunFam" id="1.20.58.400:FF:000001">
    <property type="entry name" value="Vesicle transport through interaction with t-SNAREs homolog 1A"/>
    <property type="match status" value="1"/>
</dbReference>
<dbReference type="GO" id="GO:0006886">
    <property type="term" value="P:intracellular protein transport"/>
    <property type="evidence" value="ECO:0007669"/>
    <property type="project" value="InterPro"/>
</dbReference>
<dbReference type="FunFam" id="1.20.5.110:FF:000078">
    <property type="entry name" value="Vesicle transport through interaction with t-SNAREs 1A"/>
    <property type="match status" value="1"/>
</dbReference>
<dbReference type="Gene3D" id="1.20.58.400">
    <property type="entry name" value="t-snare proteins"/>
    <property type="match status" value="1"/>
</dbReference>
<dbReference type="SMART" id="SM00397">
    <property type="entry name" value="t_SNARE"/>
    <property type="match status" value="1"/>
</dbReference>
<dbReference type="SUPFAM" id="SSF47661">
    <property type="entry name" value="t-snare proteins"/>
    <property type="match status" value="1"/>
</dbReference>
<evidence type="ECO:0000256" key="15">
    <source>
        <dbReference type="SAM" id="Coils"/>
    </source>
</evidence>
<dbReference type="GO" id="GO:0000139">
    <property type="term" value="C:Golgi membrane"/>
    <property type="evidence" value="ECO:0007669"/>
    <property type="project" value="UniProtKB-SubCell"/>
</dbReference>
<evidence type="ECO:0000256" key="5">
    <source>
        <dbReference type="ARBA" id="ARBA00022927"/>
    </source>
</evidence>
<feature type="domain" description="T-SNARE coiled-coil homology" evidence="16">
    <location>
        <begin position="119"/>
        <end position="186"/>
    </location>
</feature>
<evidence type="ECO:0000256" key="14">
    <source>
        <dbReference type="ARBA" id="ARBA00082368"/>
    </source>
</evidence>
<dbReference type="GeneID" id="592608"/>
<comment type="subcellular location">
    <subcellularLocation>
        <location evidence="10">Endomembrane system</location>
        <topology evidence="10">Single-pass type IV membrane protein</topology>
    </subcellularLocation>
    <subcellularLocation>
        <location evidence="1">Golgi apparatus membrane</location>
        <topology evidence="1">Single-pass membrane protein</topology>
    </subcellularLocation>
</comment>
<keyword evidence="9" id="KW-0472">Membrane</keyword>
<name>A0A7M7HJ28_STRPU</name>
<dbReference type="AlphaFoldDB" id="A0A7M7HJ28"/>
<dbReference type="EnsemblMetazoa" id="XM_011665371">
    <property type="protein sequence ID" value="XP_011663673"/>
    <property type="gene ID" value="LOC592006"/>
</dbReference>
<reference evidence="18" key="1">
    <citation type="submission" date="2015-02" db="EMBL/GenBank/DDBJ databases">
        <title>Genome sequencing for Strongylocentrotus purpuratus.</title>
        <authorList>
            <person name="Murali S."/>
            <person name="Liu Y."/>
            <person name="Vee V."/>
            <person name="English A."/>
            <person name="Wang M."/>
            <person name="Skinner E."/>
            <person name="Han Y."/>
            <person name="Muzny D.M."/>
            <person name="Worley K.C."/>
            <person name="Gibbs R.A."/>
        </authorList>
    </citation>
    <scope>NUCLEOTIDE SEQUENCE</scope>
</reference>
<dbReference type="InterPro" id="IPR038407">
    <property type="entry name" value="v-SNARE_N_sf"/>
</dbReference>
<comment type="similarity">
    <text evidence="2">Belongs to the VTI1 family.</text>
</comment>
<evidence type="ECO:0000313" key="18">
    <source>
        <dbReference type="Proteomes" id="UP000007110"/>
    </source>
</evidence>
<dbReference type="RefSeq" id="XP_011663673.1">
    <property type="nucleotide sequence ID" value="XM_011665371.2"/>
</dbReference>
<evidence type="ECO:0000259" key="16">
    <source>
        <dbReference type="SMART" id="SM00397"/>
    </source>
</evidence>
<dbReference type="KEGG" id="spu:592006"/>
<organism evidence="17 18">
    <name type="scientific">Strongylocentrotus purpuratus</name>
    <name type="common">Purple sea urchin</name>
    <dbReference type="NCBI Taxonomy" id="7668"/>
    <lineage>
        <taxon>Eukaryota</taxon>
        <taxon>Metazoa</taxon>
        <taxon>Echinodermata</taxon>
        <taxon>Eleutherozoa</taxon>
        <taxon>Echinozoa</taxon>
        <taxon>Echinoidea</taxon>
        <taxon>Euechinoidea</taxon>
        <taxon>Echinacea</taxon>
        <taxon>Camarodonta</taxon>
        <taxon>Echinidea</taxon>
        <taxon>Strongylocentrotidae</taxon>
        <taxon>Strongylocentrotus</taxon>
    </lineage>
</organism>
<dbReference type="InterPro" id="IPR010989">
    <property type="entry name" value="SNARE"/>
</dbReference>
<dbReference type="Gene3D" id="1.20.5.110">
    <property type="match status" value="1"/>
</dbReference>
<dbReference type="RefSeq" id="XP_030846778.1">
    <property type="nucleotide sequence ID" value="XM_030990918.1"/>
</dbReference>
<dbReference type="Pfam" id="PF12352">
    <property type="entry name" value="V-SNARE_C"/>
    <property type="match status" value="1"/>
</dbReference>
<evidence type="ECO:0000256" key="11">
    <source>
        <dbReference type="ARBA" id="ARBA00065755"/>
    </source>
</evidence>
<keyword evidence="6" id="KW-1133">Transmembrane helix</keyword>
<comment type="subunit">
    <text evidence="11">Interacts with distinct SNARE complexes that contain either STX5 or STX6. Interacts with NAPA and, to a lesser extent, with NAPG. Identified in a complex containing STX6, STX12, VAMP4 and VTI1A.</text>
</comment>
<evidence type="ECO:0000256" key="2">
    <source>
        <dbReference type="ARBA" id="ARBA00006108"/>
    </source>
</evidence>
<evidence type="ECO:0000256" key="3">
    <source>
        <dbReference type="ARBA" id="ARBA00022448"/>
    </source>
</evidence>
<dbReference type="OrthoDB" id="430637at2759"/>
<keyword evidence="5" id="KW-0653">Protein transport</keyword>
<evidence type="ECO:0000256" key="4">
    <source>
        <dbReference type="ARBA" id="ARBA00022692"/>
    </source>
</evidence>
<reference evidence="17" key="2">
    <citation type="submission" date="2021-01" db="UniProtKB">
        <authorList>
            <consortium name="EnsemblMetazoa"/>
        </authorList>
    </citation>
    <scope>IDENTIFICATION</scope>
</reference>
<keyword evidence="4" id="KW-0812">Transmembrane</keyword>
<evidence type="ECO:0000256" key="12">
    <source>
        <dbReference type="ARBA" id="ARBA00071612"/>
    </source>
</evidence>
<dbReference type="SUPFAM" id="SSF58038">
    <property type="entry name" value="SNARE fusion complex"/>
    <property type="match status" value="1"/>
</dbReference>
<sequence length="193" mass="22403">MAAAMEEFEHQFAAVSAEITSKINKIPILSGNDKKQLASSAEKQVDEAHELLEQMNIEIRNIPSAERQKFTTRLKSYQTELNRLEKDLRRSKVSSRDDGAREELLGLDDYRNSEDQKTRLLDNTERLDRTSRKLDAGYRMTIETEQLGQDIVDNLHRDREKIDRSRNRLRDMDSNVGQSSRVLSAMMRSFKID</sequence>
<evidence type="ECO:0000256" key="9">
    <source>
        <dbReference type="ARBA" id="ARBA00023136"/>
    </source>
</evidence>
<dbReference type="Pfam" id="PF05008">
    <property type="entry name" value="V-SNARE"/>
    <property type="match status" value="1"/>
</dbReference>
<dbReference type="CDD" id="cd15891">
    <property type="entry name" value="SNARE_Vti1a"/>
    <property type="match status" value="1"/>
</dbReference>
<evidence type="ECO:0000256" key="1">
    <source>
        <dbReference type="ARBA" id="ARBA00004194"/>
    </source>
</evidence>
<dbReference type="PANTHER" id="PTHR21230">
    <property type="entry name" value="VESICLE TRANSPORT V-SNARE PROTEIN VTI1-RELATED"/>
    <property type="match status" value="1"/>
</dbReference>
<keyword evidence="7" id="KW-0333">Golgi apparatus</keyword>